<evidence type="ECO:0000313" key="1">
    <source>
        <dbReference type="EMBL" id="PTB61421.1"/>
    </source>
</evidence>
<sequence>MSLACGLFRRRSKSDEKKPRRTRTFSIFDPSIDVLKRMIKNATMIAPARFHDGEPTISRVGSLTREHSMTPEMFAILENVYDDLRKDDPEL</sequence>
<proteinExistence type="predicted"/>
<dbReference type="GeneID" id="36602722"/>
<protein>
    <submittedName>
        <fullName evidence="1">Uncharacterized protein</fullName>
    </submittedName>
</protein>
<dbReference type="AlphaFoldDB" id="A0A2T4AWJ5"/>
<feature type="non-terminal residue" evidence="1">
    <location>
        <position position="91"/>
    </location>
</feature>
<evidence type="ECO:0000313" key="2">
    <source>
        <dbReference type="Proteomes" id="UP000241546"/>
    </source>
</evidence>
<dbReference type="RefSeq" id="XP_024744741.1">
    <property type="nucleotide sequence ID" value="XM_024894604.1"/>
</dbReference>
<reference evidence="2" key="1">
    <citation type="submission" date="2016-07" db="EMBL/GenBank/DDBJ databases">
        <title>Multiple horizontal gene transfer events from other fungi enriched the ability of initially mycotrophic Trichoderma (Ascomycota) to feed on dead plant biomass.</title>
        <authorList>
            <consortium name="DOE Joint Genome Institute"/>
            <person name="Atanasova L."/>
            <person name="Chenthamara K."/>
            <person name="Zhang J."/>
            <person name="Grujic M."/>
            <person name="Henrissat B."/>
            <person name="Kuo A."/>
            <person name="Aerts A."/>
            <person name="Salamov A."/>
            <person name="Lipzen A."/>
            <person name="Labutti K."/>
            <person name="Barry K."/>
            <person name="Miao Y."/>
            <person name="Rahimi M.J."/>
            <person name="Shen Q."/>
            <person name="Grigoriev I.V."/>
            <person name="Kubicek C.P."/>
            <person name="Druzhinina I.S."/>
        </authorList>
    </citation>
    <scope>NUCLEOTIDE SEQUENCE [LARGE SCALE GENOMIC DNA]</scope>
    <source>
        <strain evidence="2">TUCIM 6016</strain>
    </source>
</reference>
<keyword evidence="2" id="KW-1185">Reference proteome</keyword>
<dbReference type="Proteomes" id="UP000241546">
    <property type="component" value="Unassembled WGS sequence"/>
</dbReference>
<accession>A0A2T4AWJ5</accession>
<organism evidence="1 2">
    <name type="scientific">Trichoderma citrinoviride</name>
    <dbReference type="NCBI Taxonomy" id="58853"/>
    <lineage>
        <taxon>Eukaryota</taxon>
        <taxon>Fungi</taxon>
        <taxon>Dikarya</taxon>
        <taxon>Ascomycota</taxon>
        <taxon>Pezizomycotina</taxon>
        <taxon>Sordariomycetes</taxon>
        <taxon>Hypocreomycetidae</taxon>
        <taxon>Hypocreales</taxon>
        <taxon>Hypocreaceae</taxon>
        <taxon>Trichoderma</taxon>
    </lineage>
</organism>
<name>A0A2T4AWJ5_9HYPO</name>
<gene>
    <name evidence="1" type="ORF">BBK36DRAFT_1164043</name>
</gene>
<dbReference type="EMBL" id="KZ680563">
    <property type="protein sequence ID" value="PTB61421.1"/>
    <property type="molecule type" value="Genomic_DNA"/>
</dbReference>